<keyword evidence="1" id="KW-0472">Membrane</keyword>
<keyword evidence="1" id="KW-1133">Transmembrane helix</keyword>
<dbReference type="InterPro" id="IPR019557">
    <property type="entry name" value="AminoTfrase-like_pln_mobile"/>
</dbReference>
<dbReference type="AlphaFoldDB" id="A0A835LX18"/>
<gene>
    <name evidence="3" type="ORF">IFM89_024992</name>
</gene>
<dbReference type="PANTHER" id="PTHR46033">
    <property type="entry name" value="PROTEIN MAIN-LIKE 2"/>
    <property type="match status" value="1"/>
</dbReference>
<keyword evidence="4" id="KW-1185">Reference proteome</keyword>
<feature type="domain" description="Aminotransferase-like plant mobile" evidence="2">
    <location>
        <begin position="1"/>
        <end position="189"/>
    </location>
</feature>
<accession>A0A835LX18</accession>
<dbReference type="EMBL" id="JADFTS010000005">
    <property type="protein sequence ID" value="KAF9606324.1"/>
    <property type="molecule type" value="Genomic_DNA"/>
</dbReference>
<dbReference type="PANTHER" id="PTHR46033:SF8">
    <property type="entry name" value="PROTEIN MAINTENANCE OF MERISTEMS-LIKE"/>
    <property type="match status" value="1"/>
</dbReference>
<name>A0A835LX18_9MAGN</name>
<sequence length="221" mass="25098">MTITLDDVSQLLGVMIRGKVVTGDTDLSLEQTKKLLHRGLGIPMDKIDAEMKANKFTSRVRMNFLLKQFVGKVTDQDLHDGNGVVVKKASTQKELQFAVRVYLLFFFGCTAFTDITGTAIPVCYLRLLLKFNEIRDYTWGAALLAYLYRSFGTATSAKVKGVLGYLTLLHAWIYEYFPRFRPFPNLNYNLSMSCTHKHSVTQLSYTNTTEALNYTRAIHTL</sequence>
<reference evidence="3 4" key="1">
    <citation type="submission" date="2020-10" db="EMBL/GenBank/DDBJ databases">
        <title>The Coptis chinensis genome and diversification of protoberbering-type alkaloids.</title>
        <authorList>
            <person name="Wang B."/>
            <person name="Shu S."/>
            <person name="Song C."/>
            <person name="Liu Y."/>
        </authorList>
    </citation>
    <scope>NUCLEOTIDE SEQUENCE [LARGE SCALE GENOMIC DNA]</scope>
    <source>
        <strain evidence="3">HL-2020</strain>
        <tissue evidence="3">Leaf</tissue>
    </source>
</reference>
<dbReference type="Pfam" id="PF10536">
    <property type="entry name" value="PMD"/>
    <property type="match status" value="1"/>
</dbReference>
<organism evidence="3 4">
    <name type="scientific">Coptis chinensis</name>
    <dbReference type="NCBI Taxonomy" id="261450"/>
    <lineage>
        <taxon>Eukaryota</taxon>
        <taxon>Viridiplantae</taxon>
        <taxon>Streptophyta</taxon>
        <taxon>Embryophyta</taxon>
        <taxon>Tracheophyta</taxon>
        <taxon>Spermatophyta</taxon>
        <taxon>Magnoliopsida</taxon>
        <taxon>Ranunculales</taxon>
        <taxon>Ranunculaceae</taxon>
        <taxon>Coptidoideae</taxon>
        <taxon>Coptis</taxon>
    </lineage>
</organism>
<protein>
    <recommendedName>
        <fullName evidence="2">Aminotransferase-like plant mobile domain-containing protein</fullName>
    </recommendedName>
</protein>
<dbReference type="OrthoDB" id="1936739at2759"/>
<evidence type="ECO:0000259" key="2">
    <source>
        <dbReference type="Pfam" id="PF10536"/>
    </source>
</evidence>
<comment type="caution">
    <text evidence="3">The sequence shown here is derived from an EMBL/GenBank/DDBJ whole genome shotgun (WGS) entry which is preliminary data.</text>
</comment>
<evidence type="ECO:0000313" key="3">
    <source>
        <dbReference type="EMBL" id="KAF9606324.1"/>
    </source>
</evidence>
<feature type="transmembrane region" description="Helical" evidence="1">
    <location>
        <begin position="101"/>
        <end position="125"/>
    </location>
</feature>
<evidence type="ECO:0000256" key="1">
    <source>
        <dbReference type="SAM" id="Phobius"/>
    </source>
</evidence>
<proteinExistence type="predicted"/>
<keyword evidence="1" id="KW-0812">Transmembrane</keyword>
<dbReference type="InterPro" id="IPR044824">
    <property type="entry name" value="MAIN-like"/>
</dbReference>
<dbReference type="Proteomes" id="UP000631114">
    <property type="component" value="Unassembled WGS sequence"/>
</dbReference>
<dbReference type="GO" id="GO:0010073">
    <property type="term" value="P:meristem maintenance"/>
    <property type="evidence" value="ECO:0007669"/>
    <property type="project" value="InterPro"/>
</dbReference>
<evidence type="ECO:0000313" key="4">
    <source>
        <dbReference type="Proteomes" id="UP000631114"/>
    </source>
</evidence>